<feature type="domain" description="SLH" evidence="7">
    <location>
        <begin position="151"/>
        <end position="214"/>
    </location>
</feature>
<evidence type="ECO:0000256" key="5">
    <source>
        <dbReference type="SAM" id="MobiDB-lite"/>
    </source>
</evidence>
<dbReference type="PROSITE" id="PS51272">
    <property type="entry name" value="SLH"/>
    <property type="match status" value="3"/>
</dbReference>
<dbReference type="InterPro" id="IPR022790">
    <property type="entry name" value="GH26_dom"/>
</dbReference>
<feature type="domain" description="SLH" evidence="7">
    <location>
        <begin position="24"/>
        <end position="87"/>
    </location>
</feature>
<evidence type="ECO:0008006" key="11">
    <source>
        <dbReference type="Google" id="ProtNLM"/>
    </source>
</evidence>
<dbReference type="PRINTS" id="PR00739">
    <property type="entry name" value="GLHYDRLASE26"/>
</dbReference>
<proteinExistence type="inferred from homology"/>
<evidence type="ECO:0000259" key="8">
    <source>
        <dbReference type="PROSITE" id="PS51764"/>
    </source>
</evidence>
<comment type="similarity">
    <text evidence="1 4">Belongs to the glycosyl hydrolase 26 family.</text>
</comment>
<organism evidence="9 10">
    <name type="scientific">Paenibacillus woosongensis</name>
    <dbReference type="NCBI Taxonomy" id="307580"/>
    <lineage>
        <taxon>Bacteria</taxon>
        <taxon>Bacillati</taxon>
        <taxon>Bacillota</taxon>
        <taxon>Bacilli</taxon>
        <taxon>Bacillales</taxon>
        <taxon>Paenibacillaceae</taxon>
        <taxon>Paenibacillus</taxon>
    </lineage>
</organism>
<name>A0ABQ4MZA8_9BACL</name>
<dbReference type="Pfam" id="PF21253">
    <property type="entry name" value="Mann_GBD_bact"/>
    <property type="match status" value="1"/>
</dbReference>
<dbReference type="InterPro" id="IPR001119">
    <property type="entry name" value="SLH_dom"/>
</dbReference>
<dbReference type="InterPro" id="IPR005087">
    <property type="entry name" value="CBM11"/>
</dbReference>
<dbReference type="Pfam" id="PF02156">
    <property type="entry name" value="Glyco_hydro_26"/>
    <property type="match status" value="1"/>
</dbReference>
<protein>
    <recommendedName>
        <fullName evidence="11">Mannan endo-1,4-beta-mannosidase</fullName>
    </recommendedName>
</protein>
<feature type="domain" description="GH26" evidence="8">
    <location>
        <begin position="434"/>
        <end position="780"/>
    </location>
</feature>
<keyword evidence="10" id="KW-1185">Reference proteome</keyword>
<dbReference type="EMBL" id="BOSM01000015">
    <property type="protein sequence ID" value="GIP61205.1"/>
    <property type="molecule type" value="Genomic_DNA"/>
</dbReference>
<feature type="chain" id="PRO_5046419949" description="Mannan endo-1,4-beta-mannosidase" evidence="6">
    <location>
        <begin position="27"/>
        <end position="1422"/>
    </location>
</feature>
<dbReference type="Proteomes" id="UP000681290">
    <property type="component" value="Unassembled WGS sequence"/>
</dbReference>
<dbReference type="PANTHER" id="PTHR40079">
    <property type="entry name" value="MANNAN ENDO-1,4-BETA-MANNOSIDASE E-RELATED"/>
    <property type="match status" value="1"/>
</dbReference>
<dbReference type="Gene3D" id="2.60.120.260">
    <property type="entry name" value="Galactose-binding domain-like"/>
    <property type="match status" value="2"/>
</dbReference>
<dbReference type="Gene3D" id="2.60.120.430">
    <property type="entry name" value="Galactose-binding lectin"/>
    <property type="match status" value="1"/>
</dbReference>
<keyword evidence="2 4" id="KW-0378">Hydrolase</keyword>
<feature type="domain" description="SLH" evidence="7">
    <location>
        <begin position="88"/>
        <end position="146"/>
    </location>
</feature>
<evidence type="ECO:0000256" key="2">
    <source>
        <dbReference type="ARBA" id="ARBA00022801"/>
    </source>
</evidence>
<reference evidence="9 10" key="1">
    <citation type="submission" date="2021-03" db="EMBL/GenBank/DDBJ databases">
        <title>Antimicrobial resistance genes in bacteria isolated from Japanese honey, and their potential for conferring macrolide and lincosamide resistance in the American foulbrood pathogen Paenibacillus larvae.</title>
        <authorList>
            <person name="Okamoto M."/>
            <person name="Kumagai M."/>
            <person name="Kanamori H."/>
            <person name="Takamatsu D."/>
        </authorList>
    </citation>
    <scope>NUCLEOTIDE SEQUENCE [LARGE SCALE GENOMIC DNA]</scope>
    <source>
        <strain evidence="9 10">J15TS10</strain>
    </source>
</reference>
<comment type="caution">
    <text evidence="9">The sequence shown here is derived from an EMBL/GenBank/DDBJ whole genome shotgun (WGS) entry which is preliminary data.</text>
</comment>
<dbReference type="InterPro" id="IPR017853">
    <property type="entry name" value="GH"/>
</dbReference>
<dbReference type="InterPro" id="IPR049475">
    <property type="entry name" value="Mann_GBD_bact"/>
</dbReference>
<feature type="active site" description="Nucleophile" evidence="4">
    <location>
        <position position="701"/>
    </location>
</feature>
<dbReference type="Gene3D" id="3.20.20.80">
    <property type="entry name" value="Glycosidases"/>
    <property type="match status" value="1"/>
</dbReference>
<keyword evidence="3 4" id="KW-0326">Glycosidase</keyword>
<dbReference type="PROSITE" id="PS51764">
    <property type="entry name" value="GH26"/>
    <property type="match status" value="1"/>
</dbReference>
<evidence type="ECO:0000256" key="4">
    <source>
        <dbReference type="PROSITE-ProRule" id="PRU01100"/>
    </source>
</evidence>
<evidence type="ECO:0000259" key="7">
    <source>
        <dbReference type="PROSITE" id="PS51272"/>
    </source>
</evidence>
<evidence type="ECO:0000256" key="1">
    <source>
        <dbReference type="ARBA" id="ARBA00007754"/>
    </source>
</evidence>
<dbReference type="SUPFAM" id="SSF51445">
    <property type="entry name" value="(Trans)glycosidases"/>
    <property type="match status" value="1"/>
</dbReference>
<feature type="compositionally biased region" description="Low complexity" evidence="5">
    <location>
        <begin position="398"/>
        <end position="414"/>
    </location>
</feature>
<dbReference type="SUPFAM" id="SSF49785">
    <property type="entry name" value="Galactose-binding domain-like"/>
    <property type="match status" value="3"/>
</dbReference>
<dbReference type="Pfam" id="PF00395">
    <property type="entry name" value="SLH"/>
    <property type="match status" value="3"/>
</dbReference>
<dbReference type="RefSeq" id="WP_213595297.1">
    <property type="nucleotide sequence ID" value="NZ_BOSM01000015.1"/>
</dbReference>
<accession>A0ABQ4MZA8</accession>
<evidence type="ECO:0000256" key="6">
    <source>
        <dbReference type="SAM" id="SignalP"/>
    </source>
</evidence>
<evidence type="ECO:0000313" key="9">
    <source>
        <dbReference type="EMBL" id="GIP61205.1"/>
    </source>
</evidence>
<feature type="region of interest" description="Disordered" evidence="5">
    <location>
        <begin position="384"/>
        <end position="420"/>
    </location>
</feature>
<sequence>MKKRQYYFSLALALILILSMIPPAFGAATEQTGTHWAAAPLNRWQERGVVHGYEDGSFRPDGKITRAEFVTIINKIFGVSDQGDSNFSDVPASAWFAVQMAAAKAAGYYEGFPDGSGKPAANINRQDAAALMARVLQLKGGMDDEAQAVSGLSFSDAASISPYAREAVQTLAANHALSGYADGTFRPQQDMTRAEAITLIDRLIAAYYAVEGDYTGGLIASHTVINQPGVTLKNSTLSRNLYLARGIRNGDVTLNGVQVKGTAFIWGGESTISVRDSILQDVLIDRKNGRVRLHAGGTTKIVKLIVNSSGTIELDENASIDHLIVNHPAAILIPKGTVIHTLVIHPEAANTIITGEGDIEQADVRAKDVRLNGQPLPIGTAIIVGGKVSSPSPDHKPSTTAGATSSNRSGSSGSYPGTGQQYPVIDLADAQATDSTRSLFAYLQEIRGKHILFGHQHPTDEVLSTTPPGQPKSETYSAVGDYPAMFGWDTLSLEGFEKPGSLTNTPQQNRDNLVASMKEAYKLGGVLSLSAHMPNFVTGGDFYDTSGNVVSHILPGGDKHEDYNAFLDRIADFAHHLKDENGNLIPVIFRPFHEQNGGWFWWGAPYTTKEQYIEIYRYTVEYLRDEKGVRNFLYAFSPGSPFNNSEATFLKTYPGDDYVDILGFDTYYDGNNQAWFEAVVDDAKLISQIADARGKVAAFTEFGYSNVKPTGTADLHFFTKLSAALQSDPDAKRMAYMLTWANFNYNSIFVPYRNSAMYGDHELLPDFEQYYADPYTYFSRDLSGVYNKKLRTAKEKPFMHIVSPTGQETIRNTSTTIRAKVLNQNVSKVVYLVGDEITEHEMSMNDKGFYAAEWQPPAELNGKETTLTVKTYGKDHSVLSQTITIYIGIQEKVLKQFTFDQDIAGVASNGNWPDTIQTQYAHGMLANDGKLKINVSGLTGSDSWQELKIGLPDIAGQVTLPYVNRVSFEAWIPAAAGDHDAAHVNLRAAAELPPNNNKFETTSLTAWNELPRITIGGEEYVAYSALMDLTDQDQLAAAEGLQLALIGSGLNYDGPIYVDNIRLINAYTGETNDPAHVDDFDGYKGSNELLRSGYSPNGDANSISLDAEHKQSGQFGLKLDYTLAGQGYTGITKNLGSRDWSQTGKLKFWLEPDGSGKKLVIQIKANDIHFEYYPSLADSAPRWIEIPFKDFSVAPWDSANQSKKLDTTHAKKVQAFSIYVNALANDSYSKDNPFLGTLYLDSIHVIPGSSGDIPKGEDDGTDPGNGGGIQPGTLYGFETDTAGWEVEATQNFANAAPPTVTTDVYAEGIQSLLTTFELDGTSFELTKYADFDFSGLQALNAKVKLSTGSAHIYFYVKTGSSWTWYDSGITLVEASEAGFKTLSIDLSQVENLHQVKSLGFKIEPVPGETGAATLYIDDISLF</sequence>
<feature type="region of interest" description="Disordered" evidence="5">
    <location>
        <begin position="1250"/>
        <end position="1270"/>
    </location>
</feature>
<dbReference type="InterPro" id="IPR015295">
    <property type="entry name" value="CBM27"/>
</dbReference>
<feature type="signal peptide" evidence="6">
    <location>
        <begin position="1"/>
        <end position="26"/>
    </location>
</feature>
<dbReference type="InterPro" id="IPR008979">
    <property type="entry name" value="Galactose-bd-like_sf"/>
</dbReference>
<feature type="active site" description="Proton donor" evidence="4">
    <location>
        <position position="594"/>
    </location>
</feature>
<dbReference type="Gene3D" id="2.60.40.10">
    <property type="entry name" value="Immunoglobulins"/>
    <property type="match status" value="1"/>
</dbReference>
<dbReference type="Pfam" id="PF03425">
    <property type="entry name" value="CBM_11"/>
    <property type="match status" value="1"/>
</dbReference>
<evidence type="ECO:0000256" key="3">
    <source>
        <dbReference type="ARBA" id="ARBA00023295"/>
    </source>
</evidence>
<dbReference type="Pfam" id="PF09212">
    <property type="entry name" value="CBM27"/>
    <property type="match status" value="1"/>
</dbReference>
<dbReference type="PANTHER" id="PTHR40079:SF4">
    <property type="entry name" value="GH26 DOMAIN-CONTAINING PROTEIN-RELATED"/>
    <property type="match status" value="1"/>
</dbReference>
<dbReference type="Pfam" id="PF17957">
    <property type="entry name" value="Big_7"/>
    <property type="match status" value="1"/>
</dbReference>
<gene>
    <name evidence="9" type="ORF">J15TS10_50190</name>
</gene>
<keyword evidence="6" id="KW-0732">Signal</keyword>
<evidence type="ECO:0000313" key="10">
    <source>
        <dbReference type="Proteomes" id="UP000681290"/>
    </source>
</evidence>
<dbReference type="InterPro" id="IPR013783">
    <property type="entry name" value="Ig-like_fold"/>
</dbReference>
<dbReference type="InterPro" id="IPR000805">
    <property type="entry name" value="Glyco_hydro_26"/>
</dbReference>